<reference evidence="2" key="1">
    <citation type="submission" date="2019-08" db="EMBL/GenBank/DDBJ databases">
        <authorList>
            <person name="Kucharzyk K."/>
            <person name="Murdoch R.W."/>
            <person name="Higgins S."/>
            <person name="Loffler F."/>
        </authorList>
    </citation>
    <scope>NUCLEOTIDE SEQUENCE</scope>
</reference>
<gene>
    <name evidence="2" type="ORF">SDC9_86381</name>
</gene>
<evidence type="ECO:0000256" key="1">
    <source>
        <dbReference type="SAM" id="MobiDB-lite"/>
    </source>
</evidence>
<evidence type="ECO:0000313" key="2">
    <source>
        <dbReference type="EMBL" id="MPM39747.1"/>
    </source>
</evidence>
<feature type="compositionally biased region" description="Basic and acidic residues" evidence="1">
    <location>
        <begin position="14"/>
        <end position="23"/>
    </location>
</feature>
<dbReference type="AlphaFoldDB" id="A0A644ZGA1"/>
<feature type="region of interest" description="Disordered" evidence="1">
    <location>
        <begin position="110"/>
        <end position="144"/>
    </location>
</feature>
<dbReference type="EMBL" id="VSSQ01008755">
    <property type="protein sequence ID" value="MPM39747.1"/>
    <property type="molecule type" value="Genomic_DNA"/>
</dbReference>
<comment type="caution">
    <text evidence="2">The sequence shown here is derived from an EMBL/GenBank/DDBJ whole genome shotgun (WGS) entry which is preliminary data.</text>
</comment>
<feature type="compositionally biased region" description="Gly residues" evidence="1">
    <location>
        <begin position="129"/>
        <end position="143"/>
    </location>
</feature>
<name>A0A644ZGA1_9ZZZZ</name>
<protein>
    <submittedName>
        <fullName evidence="2">Uncharacterized protein</fullName>
    </submittedName>
</protein>
<sequence length="386" mass="42662">MDRDGAGVNAGRRPGRDVDRDPEGMELAGQLLERPVGEERIGPPAVAQIVVERVRELNIADGFEIDLIGRNGRLAVGALQGRGGEADVMQRLARIGQHRQLKTFGVVAPRGQRHRRRNRERRFPEDLDGGIGGQDGHLAGDGPGFLPHDQQCRQPPPPVEFRRQREFLARRAGFKLIQTGQRGAHFRRVGKIGRPRGFGQFFLHGFDRIARFLTVFRFDLLLGQQPDIVDFKAGFRGAPDQGEGFDIFAVESGNTRQINLKFPGDAGLELNIAHRHQIHVIGIVESGGVLDRENAVAEGVADVVGGKPQLGEGRPVFERRFEQQIAGALLAVDAQDFIAVGPGRQFAADVVRVGVLKMQIGQIVRGVEGHCARQFRRRQTQRDDEQ</sequence>
<accession>A0A644ZGA1</accession>
<feature type="region of interest" description="Disordered" evidence="1">
    <location>
        <begin position="1"/>
        <end position="24"/>
    </location>
</feature>
<feature type="compositionally biased region" description="Basic residues" evidence="1">
    <location>
        <begin position="111"/>
        <end position="120"/>
    </location>
</feature>
<proteinExistence type="predicted"/>
<organism evidence="2">
    <name type="scientific">bioreactor metagenome</name>
    <dbReference type="NCBI Taxonomy" id="1076179"/>
    <lineage>
        <taxon>unclassified sequences</taxon>
        <taxon>metagenomes</taxon>
        <taxon>ecological metagenomes</taxon>
    </lineage>
</organism>